<evidence type="ECO:0000256" key="1">
    <source>
        <dbReference type="ARBA" id="ARBA00007623"/>
    </source>
</evidence>
<dbReference type="Proteomes" id="UP001363151">
    <property type="component" value="Unassembled WGS sequence"/>
</dbReference>
<dbReference type="InterPro" id="IPR000169">
    <property type="entry name" value="Pept_cys_AS"/>
</dbReference>
<dbReference type="EMBL" id="JBBJCI010000142">
    <property type="protein sequence ID" value="KAK7242506.1"/>
    <property type="molecule type" value="Genomic_DNA"/>
</dbReference>
<sequence>MGSAATVSSSERIAAALLAADTSTVEHVRKMLAKVQSHPTEAKYRRLKTSSALFRERFVGSEDVLAVLGFVDEGELKVLPEAAAALVGDGLALVDARLAMADAEVAAKRAAAEEEKDDAAEPAAEDDAMDVVDDDDDLRRALELSRGGAPMEEEHKEAEAPEDGDDDDDLRRALELSRGAPMEEEKAPPPPADDAARLRARVGELFAVEVAKGSRPNVAAAASAPPRALELAAPAPAPAPVDPAVLTPAGFQARVKALFAAEAAFVRLESVEKVAAETMEVLNVMYREEGITFVDPSFPPAPSSLYAGGGNDADTWKCGGCSARNPVPPGLNDRRGVLDLIRRQQQGDLAHVKCGTCGRQHPLLEVALRPCDWLRPPDLRDDVTMLTSDVPWAVFRGDPRADDIRQGGVGNCWLVCALSVLADVAPWTLRDAVLTKDYNPAGAYQVRLCLAGAWHTVLVDDLFPTNALGCLAYLKAARRALWAPLVEKAAAKLHGSYEVLAGGTFAEAFHMLTGFPVQQLRLDAYTSTGGAAAKAFLEGPDMPADRLAEVRAARAEAFDGRYPGGADDAELEFFAMLYSYKESGFAVGASTFVSDGALEVEMRGLGLQTRHAYGVLDVATYDDARLVKLRNPNGVALWKGPWSRDDASRMTKDARRALGLDGEDRGVFWMAVGDFLNYFVELTVCRLLKDRLEARSSGWLASAFGSGEALLVEAYARTAVEVAAYQEPHAVRGETAQDTAVDLGVALLKCATRSDELKSEGSGAALASHALVASSPRVNHRAGARLDATLEQDDYPTTRYLVVPLCFGHLTSTEPRKYTAAIHSDGPLAVETVPLAPATVAAALAQLAVAEGRKSPLLKHPTTGAEILNIYALEDMAGYVVVAENLSELTLQTEVDASQQTRGFVSSRGALFCQDVLPPRTRQVLVILSRDAGAKRSSLGFSYNAAALDGGAPENHIPPLEDNHDNADLHAPMPLDKARPAAPAAIDAGDLAKALLGAMGGAGGGP</sequence>
<feature type="active site" evidence="2">
    <location>
        <position position="412"/>
    </location>
</feature>
<dbReference type="PROSITE" id="PS50203">
    <property type="entry name" value="CALPAIN_CAT"/>
    <property type="match status" value="1"/>
</dbReference>
<dbReference type="PANTHER" id="PTHR10183:SF382">
    <property type="entry name" value="CALPAIN-15"/>
    <property type="match status" value="1"/>
</dbReference>
<keyword evidence="6" id="KW-1185">Reference proteome</keyword>
<dbReference type="CDD" id="cd00044">
    <property type="entry name" value="CysPc"/>
    <property type="match status" value="1"/>
</dbReference>
<evidence type="ECO:0000259" key="4">
    <source>
        <dbReference type="PROSITE" id="PS50203"/>
    </source>
</evidence>
<evidence type="ECO:0000313" key="5">
    <source>
        <dbReference type="EMBL" id="KAK7242506.1"/>
    </source>
</evidence>
<dbReference type="Gene3D" id="1.20.58.2190">
    <property type="match status" value="1"/>
</dbReference>
<reference evidence="5 6" key="1">
    <citation type="submission" date="2024-03" db="EMBL/GenBank/DDBJ databases">
        <title>Aureococcus anophagefferens CCMP1851 and Kratosvirus quantuckense: Draft genome of a second virus-susceptible host strain in the model system.</title>
        <authorList>
            <person name="Chase E."/>
            <person name="Truchon A.R."/>
            <person name="Schepens W."/>
            <person name="Wilhelm S.W."/>
        </authorList>
    </citation>
    <scope>NUCLEOTIDE SEQUENCE [LARGE SCALE GENOMIC DNA]</scope>
    <source>
        <strain evidence="5 6">CCMP1851</strain>
    </source>
</reference>
<dbReference type="SMART" id="SM00230">
    <property type="entry name" value="CysPc"/>
    <property type="match status" value="1"/>
</dbReference>
<dbReference type="PANTHER" id="PTHR10183">
    <property type="entry name" value="CALPAIN"/>
    <property type="match status" value="1"/>
</dbReference>
<dbReference type="InterPro" id="IPR036339">
    <property type="entry name" value="PUB-like_dom_sf"/>
</dbReference>
<dbReference type="PROSITE" id="PS50330">
    <property type="entry name" value="UIM"/>
    <property type="match status" value="1"/>
</dbReference>
<dbReference type="SUPFAM" id="SSF143503">
    <property type="entry name" value="PUG domain-like"/>
    <property type="match status" value="1"/>
</dbReference>
<keyword evidence="2" id="KW-0788">Thiol protease</keyword>
<comment type="similarity">
    <text evidence="1">Belongs to the peptidase C2 family.</text>
</comment>
<name>A0ABR1G220_AURAN</name>
<keyword evidence="2" id="KW-0645">Protease</keyword>
<feature type="domain" description="Calpain catalytic" evidence="4">
    <location>
        <begin position="292"/>
        <end position="688"/>
    </location>
</feature>
<dbReference type="InterPro" id="IPR022684">
    <property type="entry name" value="Calpain_cysteine_protease"/>
</dbReference>
<dbReference type="Pfam" id="PF02809">
    <property type="entry name" value="UIM"/>
    <property type="match status" value="2"/>
</dbReference>
<dbReference type="Gene3D" id="3.90.70.10">
    <property type="entry name" value="Cysteine proteinases"/>
    <property type="match status" value="1"/>
</dbReference>
<evidence type="ECO:0000256" key="3">
    <source>
        <dbReference type="SAM" id="MobiDB-lite"/>
    </source>
</evidence>
<dbReference type="InterPro" id="IPR038765">
    <property type="entry name" value="Papain-like_cys_pep_sf"/>
</dbReference>
<dbReference type="InterPro" id="IPR001300">
    <property type="entry name" value="Peptidase_C2_calpain_cat"/>
</dbReference>
<organism evidence="5 6">
    <name type="scientific">Aureococcus anophagefferens</name>
    <name type="common">Harmful bloom alga</name>
    <dbReference type="NCBI Taxonomy" id="44056"/>
    <lineage>
        <taxon>Eukaryota</taxon>
        <taxon>Sar</taxon>
        <taxon>Stramenopiles</taxon>
        <taxon>Ochrophyta</taxon>
        <taxon>Pelagophyceae</taxon>
        <taxon>Pelagomonadales</taxon>
        <taxon>Pelagomonadaceae</taxon>
        <taxon>Aureococcus</taxon>
    </lineage>
</organism>
<proteinExistence type="inferred from homology"/>
<gene>
    <name evidence="5" type="ORF">SO694_00017224</name>
</gene>
<dbReference type="PROSITE" id="PS00139">
    <property type="entry name" value="THIOL_PROTEASE_CYS"/>
    <property type="match status" value="1"/>
</dbReference>
<feature type="region of interest" description="Disordered" evidence="3">
    <location>
        <begin position="110"/>
        <end position="169"/>
    </location>
</feature>
<dbReference type="InterPro" id="IPR003903">
    <property type="entry name" value="UIM_dom"/>
</dbReference>
<comment type="caution">
    <text evidence="5">The sequence shown here is derived from an EMBL/GenBank/DDBJ whole genome shotgun (WGS) entry which is preliminary data.</text>
</comment>
<dbReference type="Pfam" id="PF00648">
    <property type="entry name" value="Peptidase_C2"/>
    <property type="match status" value="1"/>
</dbReference>
<feature type="active site" evidence="2">
    <location>
        <position position="631"/>
    </location>
</feature>
<dbReference type="SUPFAM" id="SSF54001">
    <property type="entry name" value="Cysteine proteinases"/>
    <property type="match status" value="1"/>
</dbReference>
<protein>
    <submittedName>
        <fullName evidence="5">Calcium-dependent cysteine-type endopeptidase</fullName>
    </submittedName>
</protein>
<dbReference type="CDD" id="cd09212">
    <property type="entry name" value="PUB"/>
    <property type="match status" value="1"/>
</dbReference>
<keyword evidence="2" id="KW-0378">Hydrolase</keyword>
<evidence type="ECO:0000256" key="2">
    <source>
        <dbReference type="PROSITE-ProRule" id="PRU00239"/>
    </source>
</evidence>
<evidence type="ECO:0000313" key="6">
    <source>
        <dbReference type="Proteomes" id="UP001363151"/>
    </source>
</evidence>
<accession>A0ABR1G220</accession>
<feature type="active site" evidence="2">
    <location>
        <position position="611"/>
    </location>
</feature>
<feature type="compositionally biased region" description="Acidic residues" evidence="3">
    <location>
        <begin position="114"/>
        <end position="136"/>
    </location>
</feature>
<dbReference type="SMART" id="SM00726">
    <property type="entry name" value="UIM"/>
    <property type="match status" value="2"/>
</dbReference>